<accession>A0A0A0UWJ0</accession>
<sequence length="93" mass="10635">MSVTINNQTSPATEFAWDGCHKIYLLDNGDTDKNGENGYMLSKNGEPGYKVLPVSRLQRVWDQSCPLRFISNWTLDKDYVPQCHEKPVTIETK</sequence>
<evidence type="ECO:0000313" key="1">
    <source>
        <dbReference type="EMBL" id="AIW55134.1"/>
    </source>
</evidence>
<dbReference type="EMBL" id="KM406416">
    <property type="protein sequence ID" value="AIW55134.1"/>
    <property type="molecule type" value="Genomic_DNA"/>
</dbReference>
<keyword evidence="1" id="KW-0614">Plasmid</keyword>
<geneLocation type="plasmid" evidence="1">
    <name>megaplasmid pMP7017</name>
</geneLocation>
<dbReference type="RefSeq" id="WP_052791068.1">
    <property type="nucleotide sequence ID" value="NZ_JBHDYT010000003.1"/>
</dbReference>
<reference evidence="1" key="1">
    <citation type="journal article" date="2015" name="Appl. Environ. Microbiol.">
        <title>Discovery of a conjugative megaplasmid in Bifidobacterium breve.</title>
        <authorList>
            <person name="Bottacini F."/>
            <person name="O'Connell Motherway M."/>
            <person name="Casey E."/>
            <person name="McDonnell B."/>
            <person name="Mahony J."/>
            <person name="Ventura M."/>
            <person name="van Sinderen D."/>
        </authorList>
    </citation>
    <scope>NUCLEOTIDE SEQUENCE</scope>
    <source>
        <strain evidence="1">JCM 7017</strain>
        <plasmid evidence="1">megaplasmid pMP7017</plasmid>
    </source>
</reference>
<protein>
    <submittedName>
        <fullName evidence="1">Uncharacterized protein</fullName>
    </submittedName>
</protein>
<gene>
    <name evidence="1" type="ORF">B7017_p0081</name>
</gene>
<organism evidence="1">
    <name type="scientific">Bifidobacterium breve</name>
    <dbReference type="NCBI Taxonomy" id="1685"/>
    <lineage>
        <taxon>Bacteria</taxon>
        <taxon>Bacillati</taxon>
        <taxon>Actinomycetota</taxon>
        <taxon>Actinomycetes</taxon>
        <taxon>Bifidobacteriales</taxon>
        <taxon>Bifidobacteriaceae</taxon>
        <taxon>Bifidobacterium</taxon>
    </lineage>
</organism>
<proteinExistence type="predicted"/>
<dbReference type="AlphaFoldDB" id="A0A0A0UWJ0"/>
<name>A0A0A0UWJ0_BIFBR</name>